<accession>A0A3B0X7P0</accession>
<gene>
    <name evidence="1" type="ORF">MNBD_GAMMA08-227</name>
</gene>
<protein>
    <recommendedName>
        <fullName evidence="2">Lipoprotein</fullName>
    </recommendedName>
</protein>
<sequence length="155" mass="18139">MKKILFFLIINLLLLNGCANKVTSYRSPDFKTNDYHSLYVIHQPKDDKKINILIKKEFEKRGYKVNTGDKKNTPKKVDGVITYIDKWMWDITMYMIELTITMHKPPSDYPTAKGYSMHTSLTRLSPNEMVEEVVANMLGEKPVQKKEKENEDSEF</sequence>
<name>A0A3B0X7P0_9ZZZZ</name>
<proteinExistence type="predicted"/>
<evidence type="ECO:0000313" key="1">
    <source>
        <dbReference type="EMBL" id="VAW58947.1"/>
    </source>
</evidence>
<evidence type="ECO:0008006" key="2">
    <source>
        <dbReference type="Google" id="ProtNLM"/>
    </source>
</evidence>
<dbReference type="AlphaFoldDB" id="A0A3B0X7P0"/>
<organism evidence="1">
    <name type="scientific">hydrothermal vent metagenome</name>
    <dbReference type="NCBI Taxonomy" id="652676"/>
    <lineage>
        <taxon>unclassified sequences</taxon>
        <taxon>metagenomes</taxon>
        <taxon>ecological metagenomes</taxon>
    </lineage>
</organism>
<reference evidence="1" key="1">
    <citation type="submission" date="2018-06" db="EMBL/GenBank/DDBJ databases">
        <authorList>
            <person name="Zhirakovskaya E."/>
        </authorList>
    </citation>
    <scope>NUCLEOTIDE SEQUENCE</scope>
</reference>
<dbReference type="EMBL" id="UOFH01000045">
    <property type="protein sequence ID" value="VAW58947.1"/>
    <property type="molecule type" value="Genomic_DNA"/>
</dbReference>